<geneLocation type="plasmid" evidence="2 3">
    <name>24p</name>
</geneLocation>
<dbReference type="HOGENOM" id="CLU_1264694_0_0_4"/>
<protein>
    <submittedName>
        <fullName evidence="2">Uncharacterized protein</fullName>
    </submittedName>
</protein>
<reference evidence="2 3" key="1">
    <citation type="journal article" date="2014" name="Microbiology">
        <title>Unravelling the complete genome sequence of Advenella mimigardefordensis strain DPN7T and novel insights in the catabolism of the xenobiotic polythioester precursor 3,3'-dithiodipropionate.</title>
        <authorList>
            <person name="Wubbeler J.H."/>
            <person name="Hiessl S."/>
            <person name="Schuldes J."/>
            <person name="Thurmer A."/>
            <person name="Daniel R."/>
            <person name="Steinbuchel A."/>
        </authorList>
    </citation>
    <scope>NUCLEOTIDE SEQUENCE [LARGE SCALE GENOMIC DNA]</scope>
    <source>
        <strain evidence="3">DSM 17166 / LMG 22922 / DPN7</strain>
        <plasmid evidence="2 3">24p</plasmid>
    </source>
</reference>
<keyword evidence="3" id="KW-1185">Reference proteome</keyword>
<keyword evidence="1" id="KW-0732">Signal</keyword>
<dbReference type="AlphaFoldDB" id="W0PJF7"/>
<dbReference type="RefSeq" id="WP_025374857.1">
    <property type="nucleotide sequence ID" value="NZ_CP003916.1"/>
</dbReference>
<accession>W0PJF7</accession>
<dbReference type="OrthoDB" id="9806278at2"/>
<feature type="chain" id="PRO_5004793001" evidence="1">
    <location>
        <begin position="24"/>
        <end position="218"/>
    </location>
</feature>
<gene>
    <name evidence="2" type="ORF">MIM_24p00040</name>
</gene>
<organism evidence="2 3">
    <name type="scientific">Advenella mimigardefordensis (strain DSM 17166 / LMG 22922 / DPN7)</name>
    <dbReference type="NCBI Taxonomy" id="1247726"/>
    <lineage>
        <taxon>Bacteria</taxon>
        <taxon>Pseudomonadati</taxon>
        <taxon>Pseudomonadota</taxon>
        <taxon>Betaproteobacteria</taxon>
        <taxon>Burkholderiales</taxon>
        <taxon>Alcaligenaceae</taxon>
    </lineage>
</organism>
<name>W0PJF7_ADVMD</name>
<dbReference type="Proteomes" id="UP000019095">
    <property type="component" value="Plasmid 24p"/>
</dbReference>
<feature type="signal peptide" evidence="1">
    <location>
        <begin position="1"/>
        <end position="23"/>
    </location>
</feature>
<evidence type="ECO:0000256" key="1">
    <source>
        <dbReference type="SAM" id="SignalP"/>
    </source>
</evidence>
<sequence>MKATKILVGSIMIFALGTSPAIADEAKPFGFKMGMSEKEILEALKNANAGAIKADPTLIISRSAVIPLKGYSSYLYVFTKKSGLCKISALSENFSSGLKLRQEYDTIKNNLITKYGKPAVTFDSDNRTDTSKDILDAMKNGEINLATSWGETVKRHPDGSFYFESIAPLPKNLKAVVLNASAENNRLGGSSGSVAITYKFANESECLSEITGSTFNAL</sequence>
<keyword evidence="2" id="KW-0614">Plasmid</keyword>
<dbReference type="KEGG" id="amim:MIM_24p00040"/>
<evidence type="ECO:0000313" key="2">
    <source>
        <dbReference type="EMBL" id="AHG66167.1"/>
    </source>
</evidence>
<dbReference type="EMBL" id="CP003916">
    <property type="protein sequence ID" value="AHG66167.1"/>
    <property type="molecule type" value="Genomic_DNA"/>
</dbReference>
<proteinExistence type="predicted"/>
<evidence type="ECO:0000313" key="3">
    <source>
        <dbReference type="Proteomes" id="UP000019095"/>
    </source>
</evidence>